<dbReference type="PANTHER" id="PTHR36423:SF2">
    <property type="entry name" value="AFR070WP"/>
    <property type="match status" value="1"/>
</dbReference>
<gene>
    <name evidence="1" type="ORF">TW71_18245</name>
</gene>
<protein>
    <submittedName>
        <fullName evidence="1">4,5-dioxygenase</fullName>
    </submittedName>
</protein>
<proteinExistence type="predicted"/>
<accession>A0A837G479</accession>
<reference evidence="1" key="1">
    <citation type="journal article" date="2015" name="BMC Genomics">
        <title>Genome mining reveals unlocked bioactive potential of marine Gram-negative bacteria.</title>
        <authorList>
            <person name="Machado H."/>
            <person name="Sonnenschein E.C."/>
            <person name="Melchiorsen J."/>
            <person name="Gram L."/>
        </authorList>
    </citation>
    <scope>NUCLEOTIDE SEQUENCE</scope>
    <source>
        <strain evidence="1">S2052</strain>
    </source>
</reference>
<dbReference type="PANTHER" id="PTHR36423">
    <property type="entry name" value="AFR070WP"/>
    <property type="match status" value="1"/>
</dbReference>
<dbReference type="Pfam" id="PF08883">
    <property type="entry name" value="DOPA_dioxygen"/>
    <property type="match status" value="1"/>
</dbReference>
<dbReference type="EMBL" id="JXXR01000020">
    <property type="protein sequence ID" value="KJY69215.1"/>
    <property type="molecule type" value="Genomic_DNA"/>
</dbReference>
<dbReference type="PIRSF" id="PIRSF028139">
    <property type="entry name" value="DOPA-diox_rel_Mll2280"/>
    <property type="match status" value="1"/>
</dbReference>
<keyword evidence="1" id="KW-0223">Dioxygenase</keyword>
<dbReference type="RefSeq" id="WP_045986866.1">
    <property type="nucleotide sequence ID" value="NZ_CP063051.1"/>
</dbReference>
<dbReference type="InterPro" id="IPR023389">
    <property type="entry name" value="DOPA-like_sf"/>
</dbReference>
<organism evidence="1">
    <name type="scientific">Vibrio coralliilyticus</name>
    <dbReference type="NCBI Taxonomy" id="190893"/>
    <lineage>
        <taxon>Bacteria</taxon>
        <taxon>Pseudomonadati</taxon>
        <taxon>Pseudomonadota</taxon>
        <taxon>Gammaproteobacteria</taxon>
        <taxon>Vibrionales</taxon>
        <taxon>Vibrionaceae</taxon>
        <taxon>Vibrio</taxon>
    </lineage>
</organism>
<dbReference type="GO" id="GO:0051213">
    <property type="term" value="F:dioxygenase activity"/>
    <property type="evidence" value="ECO:0007669"/>
    <property type="project" value="UniProtKB-KW"/>
</dbReference>
<name>A0A837G479_9VIBR</name>
<keyword evidence="1" id="KW-0560">Oxidoreductase</keyword>
<evidence type="ECO:0000313" key="1">
    <source>
        <dbReference type="EMBL" id="KJY69215.1"/>
    </source>
</evidence>
<dbReference type="Gene3D" id="3.30.70.1240">
    <property type="entry name" value="DOPA-like domains"/>
    <property type="match status" value="1"/>
</dbReference>
<sequence length="112" mass="12948">MTYPKNTHQDYHAHVYFDANSYDFASDLRDQISREFDLSVGRFNQKLVGPHTMWSFSVTFTAGDFDALIPWLDKSRGELSVLVHALTDNDLKDHTEFAYWLGKPVELNLSSF</sequence>
<dbReference type="InterPro" id="IPR014980">
    <property type="entry name" value="DOPA_dioxygen"/>
</dbReference>
<dbReference type="AlphaFoldDB" id="A0A837G479"/>
<dbReference type="SUPFAM" id="SSF143410">
    <property type="entry name" value="DOPA-like"/>
    <property type="match status" value="1"/>
</dbReference>
<comment type="caution">
    <text evidence="1">The sequence shown here is derived from an EMBL/GenBank/DDBJ whole genome shotgun (WGS) entry which is preliminary data.</text>
</comment>